<gene>
    <name evidence="4" type="ORF">FSB64_08465</name>
    <name evidence="3" type="ORF">HDG41_000696</name>
</gene>
<name>A0A7W8L1J0_9BURK</name>
<feature type="domain" description="AAA" evidence="2">
    <location>
        <begin position="132"/>
        <end position="280"/>
    </location>
</feature>
<comment type="caution">
    <text evidence="3">The sequence shown here is derived from an EMBL/GenBank/DDBJ whole genome shotgun (WGS) entry which is preliminary data.</text>
</comment>
<proteinExistence type="predicted"/>
<dbReference type="SUPFAM" id="SSF52172">
    <property type="entry name" value="CheY-like"/>
    <property type="match status" value="1"/>
</dbReference>
<reference evidence="4 6" key="1">
    <citation type="submission" date="2019-08" db="EMBL/GenBank/DDBJ databases">
        <title>Paraburkholderia simonii sp. nov. and P. youngii sp. nov. Brazilian and Mexican Mimosa-associated rhizobia.</title>
        <authorList>
            <person name="Mavima L."/>
            <person name="Beukes C.W."/>
            <person name="Palmer M."/>
            <person name="De Meyer S.E."/>
            <person name="James E.K."/>
            <person name="Maluk M."/>
            <person name="Avontuur J.R."/>
            <person name="Chan W.Y."/>
            <person name="Venter S.N."/>
            <person name="Steenkamp E.T."/>
        </authorList>
    </citation>
    <scope>NUCLEOTIDE SEQUENCE [LARGE SCALE GENOMIC DNA]</scope>
    <source>
        <strain evidence="4 6">JPY454</strain>
    </source>
</reference>
<dbReference type="GO" id="GO:0016887">
    <property type="term" value="F:ATP hydrolysis activity"/>
    <property type="evidence" value="ECO:0007669"/>
    <property type="project" value="TreeGrafter"/>
</dbReference>
<dbReference type="EMBL" id="JACHDE010000001">
    <property type="protein sequence ID" value="MBB5398660.1"/>
    <property type="molecule type" value="Genomic_DNA"/>
</dbReference>
<dbReference type="PANTHER" id="PTHR43384">
    <property type="entry name" value="SEPTUM SITE-DETERMINING PROTEIN MIND HOMOLOG, CHLOROPLASTIC-RELATED"/>
    <property type="match status" value="1"/>
</dbReference>
<feature type="region of interest" description="Disordered" evidence="1">
    <location>
        <begin position="375"/>
        <end position="403"/>
    </location>
</feature>
<accession>A0A7W8L1J0</accession>
<dbReference type="RefSeq" id="WP_176121075.1">
    <property type="nucleotide sequence ID" value="NZ_JACHDE010000001.1"/>
</dbReference>
<dbReference type="AlphaFoldDB" id="A0A7W8L1J0"/>
<dbReference type="InterPro" id="IPR011006">
    <property type="entry name" value="CheY-like_superfamily"/>
</dbReference>
<dbReference type="InterPro" id="IPR025669">
    <property type="entry name" value="AAA_dom"/>
</dbReference>
<dbReference type="Pfam" id="PF13614">
    <property type="entry name" value="AAA_31"/>
    <property type="match status" value="1"/>
</dbReference>
<dbReference type="InterPro" id="IPR050625">
    <property type="entry name" value="ParA/MinD_ATPase"/>
</dbReference>
<dbReference type="Proteomes" id="UP000592820">
    <property type="component" value="Unassembled WGS sequence"/>
</dbReference>
<dbReference type="GO" id="GO:0009898">
    <property type="term" value="C:cytoplasmic side of plasma membrane"/>
    <property type="evidence" value="ECO:0007669"/>
    <property type="project" value="TreeGrafter"/>
</dbReference>
<dbReference type="Gene3D" id="3.40.50.300">
    <property type="entry name" value="P-loop containing nucleotide triphosphate hydrolases"/>
    <property type="match status" value="1"/>
</dbReference>
<dbReference type="SUPFAM" id="SSF52540">
    <property type="entry name" value="P-loop containing nucleoside triphosphate hydrolases"/>
    <property type="match status" value="1"/>
</dbReference>
<organism evidence="3 5">
    <name type="scientific">Paraburkholderia youngii</name>
    <dbReference type="NCBI Taxonomy" id="2782701"/>
    <lineage>
        <taxon>Bacteria</taxon>
        <taxon>Pseudomonadati</taxon>
        <taxon>Pseudomonadota</taxon>
        <taxon>Betaproteobacteria</taxon>
        <taxon>Burkholderiales</taxon>
        <taxon>Burkholderiaceae</taxon>
        <taxon>Paraburkholderia</taxon>
    </lineage>
</organism>
<dbReference type="Proteomes" id="UP000821598">
    <property type="component" value="Unassembled WGS sequence"/>
</dbReference>
<dbReference type="GO" id="GO:0051782">
    <property type="term" value="P:negative regulation of cell division"/>
    <property type="evidence" value="ECO:0007669"/>
    <property type="project" value="TreeGrafter"/>
</dbReference>
<protein>
    <submittedName>
        <fullName evidence="4">AAA family ATPase</fullName>
    </submittedName>
    <submittedName>
        <fullName evidence="3">Pilus assembly protein CpaE</fullName>
    </submittedName>
</protein>
<dbReference type="Gene3D" id="3.40.50.2300">
    <property type="match status" value="1"/>
</dbReference>
<evidence type="ECO:0000259" key="2">
    <source>
        <dbReference type="Pfam" id="PF13614"/>
    </source>
</evidence>
<dbReference type="GO" id="GO:0005829">
    <property type="term" value="C:cytosol"/>
    <property type="evidence" value="ECO:0007669"/>
    <property type="project" value="TreeGrafter"/>
</dbReference>
<dbReference type="InterPro" id="IPR027417">
    <property type="entry name" value="P-loop_NTPase"/>
</dbReference>
<evidence type="ECO:0000256" key="1">
    <source>
        <dbReference type="SAM" id="MobiDB-lite"/>
    </source>
</evidence>
<evidence type="ECO:0000313" key="3">
    <source>
        <dbReference type="EMBL" id="MBB5398660.1"/>
    </source>
</evidence>
<dbReference type="EMBL" id="VOMC01000007">
    <property type="protein sequence ID" value="NVI03816.1"/>
    <property type="molecule type" value="Genomic_DNA"/>
</dbReference>
<reference evidence="3 5" key="2">
    <citation type="submission" date="2020-08" db="EMBL/GenBank/DDBJ databases">
        <title>Genomic Encyclopedia of Type Strains, Phase IV (KMG-V): Genome sequencing to study the core and pangenomes of soil and plant-associated prokaryotes.</title>
        <authorList>
            <person name="Whitman W."/>
        </authorList>
    </citation>
    <scope>NUCLEOTIDE SEQUENCE [LARGE SCALE GENOMIC DNA]</scope>
    <source>
        <strain evidence="3 5">JPY162</strain>
    </source>
</reference>
<sequence length="403" mass="43696">MINILALSEDGARLAQIAHLSGEAGDYRITRAMGTPSLLGERGDTLDAFDVLIVDAASLKDAELAVVERLHREHGRLTCILLIPDASPQTLIAAMRAGFRDVLNWPLDSRQFSDALQRAQAQSLQGGTRDTRILSFVSCKGGAGTSFIAANVAHAIASLPQKKRVLLIDLNQQFADAAFLVSDQTPPSTLPQICAQIERMDAAFFDTSVVHVSDSFHILAGAGDPVKAAEVKEDRLEWLLGVAAPHYDFVLFDLGQTLNRLSMLALDRSDQIHLVLQASMPHVRAGRRLQEILCSLGYAQEQMRLILNRYTRHGERPRGALESVLGMSAYQVIPEDAETVTDAMNQGLPVSKTARGSGVARSLQTLAENIAARATKPGRSRAKGESLFGRLLGRPPAPKLETL</sequence>
<evidence type="ECO:0000313" key="4">
    <source>
        <dbReference type="EMBL" id="NVI03816.1"/>
    </source>
</evidence>
<evidence type="ECO:0000313" key="5">
    <source>
        <dbReference type="Proteomes" id="UP000592820"/>
    </source>
</evidence>
<dbReference type="PANTHER" id="PTHR43384:SF13">
    <property type="entry name" value="SLR0110 PROTEIN"/>
    <property type="match status" value="1"/>
</dbReference>
<dbReference type="GO" id="GO:0005524">
    <property type="term" value="F:ATP binding"/>
    <property type="evidence" value="ECO:0007669"/>
    <property type="project" value="TreeGrafter"/>
</dbReference>
<keyword evidence="6" id="KW-1185">Reference proteome</keyword>
<evidence type="ECO:0000313" key="6">
    <source>
        <dbReference type="Proteomes" id="UP000821598"/>
    </source>
</evidence>